<name>A0A8S3HMY9_9BILA</name>
<evidence type="ECO:0000313" key="1">
    <source>
        <dbReference type="EMBL" id="CAF5184103.1"/>
    </source>
</evidence>
<dbReference type="Proteomes" id="UP000681720">
    <property type="component" value="Unassembled WGS sequence"/>
</dbReference>
<reference evidence="1" key="1">
    <citation type="submission" date="2021-02" db="EMBL/GenBank/DDBJ databases">
        <authorList>
            <person name="Nowell W R."/>
        </authorList>
    </citation>
    <scope>NUCLEOTIDE SEQUENCE</scope>
</reference>
<proteinExistence type="predicted"/>
<dbReference type="EMBL" id="CAJOBJ010332012">
    <property type="protein sequence ID" value="CAF5184103.1"/>
    <property type="molecule type" value="Genomic_DNA"/>
</dbReference>
<accession>A0A8S3HMY9</accession>
<gene>
    <name evidence="1" type="ORF">GIL414_LOCUS70337</name>
</gene>
<organism evidence="1 2">
    <name type="scientific">Rotaria magnacalcarata</name>
    <dbReference type="NCBI Taxonomy" id="392030"/>
    <lineage>
        <taxon>Eukaryota</taxon>
        <taxon>Metazoa</taxon>
        <taxon>Spiralia</taxon>
        <taxon>Gnathifera</taxon>
        <taxon>Rotifera</taxon>
        <taxon>Eurotatoria</taxon>
        <taxon>Bdelloidea</taxon>
        <taxon>Philodinida</taxon>
        <taxon>Philodinidae</taxon>
        <taxon>Rotaria</taxon>
    </lineage>
</organism>
<protein>
    <submittedName>
        <fullName evidence="1">Uncharacterized protein</fullName>
    </submittedName>
</protein>
<evidence type="ECO:0000313" key="2">
    <source>
        <dbReference type="Proteomes" id="UP000681720"/>
    </source>
</evidence>
<dbReference type="AlphaFoldDB" id="A0A8S3HMY9"/>
<comment type="caution">
    <text evidence="1">The sequence shown here is derived from an EMBL/GenBank/DDBJ whole genome shotgun (WGS) entry which is preliminary data.</text>
</comment>
<sequence>DGLIHRDISILPNEFADEVTRKYANYIDVKYDKKKQIFYNYNTFILSSWLPNVHAMLKENNLEQSEIEPMFVTYSPYDQPAPQIDKKKIFGTVDNRQAHPSLSLRNQAISLLIRLVQGESGMYFCGCSVTPANGHDLSLISGFAVAELIGAEYPFADNLYALRDYNRFKRMCIN</sequence>
<feature type="non-terminal residue" evidence="1">
    <location>
        <position position="1"/>
    </location>
</feature>